<dbReference type="Proteomes" id="UP001523369">
    <property type="component" value="Unassembled WGS sequence"/>
</dbReference>
<proteinExistence type="inferred from homology"/>
<evidence type="ECO:0000256" key="2">
    <source>
        <dbReference type="ARBA" id="ARBA00023125"/>
    </source>
</evidence>
<dbReference type="InterPro" id="IPR013762">
    <property type="entry name" value="Integrase-like_cat_sf"/>
</dbReference>
<dbReference type="PANTHER" id="PTHR30349:SF41">
    <property type="entry name" value="INTEGRASE_RECOMBINASE PROTEIN MJ0367-RELATED"/>
    <property type="match status" value="1"/>
</dbReference>
<name>A0ABT1DJC1_9ACTN</name>
<sequence length="463" mass="52369">MPHTVKVHEPIEYEPAIVAAVLGEDALPINLTDRVLAPFITINGRIHTPTSNYLRHHCTIRPNLASARRLASDLRAWLDYLCNTRGLHPYEDRRDPVLAATEDHFAAFYRQRQYGTDEETTLTSRGWAHAASAIKRFYEYAQRHYQHLPPFEIVTVTRRDGGTGTTIAKYQPRRRNTGSAGIPITPEYAQYLLMGALRTDLDGNQFPYLGADRDHALFALGLATGIRRNNLANITVHEIPPLGGLPITTMRVADHITKGDAGGDALAFTHHLAAVREYIDGARADLIDRTTYRPARPLLIESADSTTVRYRTTEAPDVVASKRWADADEDFRRRLVTADGASPVLFLNEYTGEPLAYRSLQHAIETARTFVRERIDPDFPENFRIHDLRHTYAVHLTVAIYRGVIADIVEQHRRDDWMVDHIAAAVELVKFSLGHSSEQSTRLYTQTAHRFLGIPVDHFLGWF</sequence>
<dbReference type="InterPro" id="IPR011010">
    <property type="entry name" value="DNA_brk_join_enz"/>
</dbReference>
<evidence type="ECO:0000313" key="4">
    <source>
        <dbReference type="EMBL" id="MCO8270938.1"/>
    </source>
</evidence>
<keyword evidence="5" id="KW-1185">Reference proteome</keyword>
<organism evidence="4 5">
    <name type="scientific">Paractinoplanes aksuensis</name>
    <dbReference type="NCBI Taxonomy" id="2939490"/>
    <lineage>
        <taxon>Bacteria</taxon>
        <taxon>Bacillati</taxon>
        <taxon>Actinomycetota</taxon>
        <taxon>Actinomycetes</taxon>
        <taxon>Micromonosporales</taxon>
        <taxon>Micromonosporaceae</taxon>
        <taxon>Paractinoplanes</taxon>
    </lineage>
</organism>
<evidence type="ECO:0000256" key="1">
    <source>
        <dbReference type="ARBA" id="ARBA00008857"/>
    </source>
</evidence>
<comment type="similarity">
    <text evidence="1">Belongs to the 'phage' integrase family.</text>
</comment>
<dbReference type="Gene3D" id="1.10.443.10">
    <property type="entry name" value="Intergrase catalytic core"/>
    <property type="match status" value="1"/>
</dbReference>
<dbReference type="SUPFAM" id="SSF56349">
    <property type="entry name" value="DNA breaking-rejoining enzymes"/>
    <property type="match status" value="1"/>
</dbReference>
<dbReference type="RefSeq" id="WP_253237056.1">
    <property type="nucleotide sequence ID" value="NZ_JAMYJR010000009.1"/>
</dbReference>
<dbReference type="PANTHER" id="PTHR30349">
    <property type="entry name" value="PHAGE INTEGRASE-RELATED"/>
    <property type="match status" value="1"/>
</dbReference>
<keyword evidence="3" id="KW-0233">DNA recombination</keyword>
<gene>
    <name evidence="4" type="ORF">M1L60_10070</name>
</gene>
<dbReference type="EMBL" id="JAMYJR010000009">
    <property type="protein sequence ID" value="MCO8270938.1"/>
    <property type="molecule type" value="Genomic_DNA"/>
</dbReference>
<evidence type="ECO:0000256" key="3">
    <source>
        <dbReference type="ARBA" id="ARBA00023172"/>
    </source>
</evidence>
<dbReference type="InterPro" id="IPR050090">
    <property type="entry name" value="Tyrosine_recombinase_XerCD"/>
</dbReference>
<evidence type="ECO:0000313" key="5">
    <source>
        <dbReference type="Proteomes" id="UP001523369"/>
    </source>
</evidence>
<keyword evidence="2" id="KW-0238">DNA-binding</keyword>
<accession>A0ABT1DJC1</accession>
<reference evidence="4 5" key="1">
    <citation type="submission" date="2022-06" db="EMBL/GenBank/DDBJ databases">
        <title>New Species of the Genus Actinoplanes, ActinopZanes ferrugineus.</title>
        <authorList>
            <person name="Ding P."/>
        </authorList>
    </citation>
    <scope>NUCLEOTIDE SEQUENCE [LARGE SCALE GENOMIC DNA]</scope>
    <source>
        <strain evidence="4 5">TRM88003</strain>
    </source>
</reference>
<protein>
    <recommendedName>
        <fullName evidence="6">Integrase</fullName>
    </recommendedName>
</protein>
<comment type="caution">
    <text evidence="4">The sequence shown here is derived from an EMBL/GenBank/DDBJ whole genome shotgun (WGS) entry which is preliminary data.</text>
</comment>
<evidence type="ECO:0008006" key="6">
    <source>
        <dbReference type="Google" id="ProtNLM"/>
    </source>
</evidence>